<feature type="domain" description="Class II aldolase/adducin N-terminal" evidence="2">
    <location>
        <begin position="36"/>
        <end position="94"/>
    </location>
</feature>
<dbReference type="PANTHER" id="PTHR10640:SF7">
    <property type="entry name" value="METHYLTHIORIBULOSE-1-PHOSPHATE DEHYDRATASE"/>
    <property type="match status" value="1"/>
</dbReference>
<dbReference type="Proteomes" id="UP000325313">
    <property type="component" value="Unassembled WGS sequence"/>
</dbReference>
<protein>
    <submittedName>
        <fullName evidence="3">Methylthioribulose-1-phosphate dehydratase</fullName>
    </submittedName>
</protein>
<accession>A0A5B0SLB8</accession>
<feature type="region of interest" description="Disordered" evidence="1">
    <location>
        <begin position="1"/>
        <end position="20"/>
    </location>
</feature>
<dbReference type="GO" id="GO:0019509">
    <property type="term" value="P:L-methionine salvage from methylthioadenosine"/>
    <property type="evidence" value="ECO:0007669"/>
    <property type="project" value="TreeGrafter"/>
</dbReference>
<dbReference type="GO" id="GO:0005737">
    <property type="term" value="C:cytoplasm"/>
    <property type="evidence" value="ECO:0007669"/>
    <property type="project" value="TreeGrafter"/>
</dbReference>
<dbReference type="InterPro" id="IPR001303">
    <property type="entry name" value="Aldolase_II/adducin_N"/>
</dbReference>
<evidence type="ECO:0000256" key="1">
    <source>
        <dbReference type="SAM" id="MobiDB-lite"/>
    </source>
</evidence>
<organism evidence="3 4">
    <name type="scientific">Puccinia graminis f. sp. tritici</name>
    <dbReference type="NCBI Taxonomy" id="56615"/>
    <lineage>
        <taxon>Eukaryota</taxon>
        <taxon>Fungi</taxon>
        <taxon>Dikarya</taxon>
        <taxon>Basidiomycota</taxon>
        <taxon>Pucciniomycotina</taxon>
        <taxon>Pucciniomycetes</taxon>
        <taxon>Pucciniales</taxon>
        <taxon>Pucciniaceae</taxon>
        <taxon>Puccinia</taxon>
    </lineage>
</organism>
<dbReference type="GO" id="GO:0046570">
    <property type="term" value="F:methylthioribulose 1-phosphate dehydratase activity"/>
    <property type="evidence" value="ECO:0007669"/>
    <property type="project" value="TreeGrafter"/>
</dbReference>
<sequence>MRLEVQRGGPSSNDAPVFHPPPPPVWLLSTPTNDPMFELCQKFYQLGWLTGTDGGSQLTTVSLLLTRRDHVFIAPSGAQKERFKPCDIFILDLLTRKQFQGQLIL</sequence>
<dbReference type="PANTHER" id="PTHR10640">
    <property type="entry name" value="METHYLTHIORIBULOSE-1-PHOSPHATE DEHYDRATASE"/>
    <property type="match status" value="1"/>
</dbReference>
<evidence type="ECO:0000313" key="4">
    <source>
        <dbReference type="Proteomes" id="UP000325313"/>
    </source>
</evidence>
<evidence type="ECO:0000313" key="3">
    <source>
        <dbReference type="EMBL" id="KAA1137933.1"/>
    </source>
</evidence>
<dbReference type="SUPFAM" id="SSF53639">
    <property type="entry name" value="AraD/HMP-PK domain-like"/>
    <property type="match status" value="1"/>
</dbReference>
<gene>
    <name evidence="3" type="primary">MDE1_4</name>
    <name evidence="3" type="ORF">PGTUg99_009733</name>
</gene>
<dbReference type="InterPro" id="IPR036409">
    <property type="entry name" value="Aldolase_II/adducin_N_sf"/>
</dbReference>
<dbReference type="Gene3D" id="3.40.225.10">
    <property type="entry name" value="Class II aldolase/adducin N-terminal domain"/>
    <property type="match status" value="1"/>
</dbReference>
<dbReference type="EMBL" id="VDEP01000004">
    <property type="protein sequence ID" value="KAA1137933.1"/>
    <property type="molecule type" value="Genomic_DNA"/>
</dbReference>
<reference evidence="3 4" key="1">
    <citation type="submission" date="2019-05" db="EMBL/GenBank/DDBJ databases">
        <title>Emergence of the Ug99 lineage of the wheat stem rust pathogen through somatic hybridization.</title>
        <authorList>
            <person name="Li F."/>
            <person name="Upadhyaya N.M."/>
            <person name="Sperschneider J."/>
            <person name="Matny O."/>
            <person name="Nguyen-Phuc H."/>
            <person name="Mago R."/>
            <person name="Raley C."/>
            <person name="Miller M.E."/>
            <person name="Silverstein K.A.T."/>
            <person name="Henningsen E."/>
            <person name="Hirsch C.D."/>
            <person name="Visser B."/>
            <person name="Pretorius Z.A."/>
            <person name="Steffenson B.J."/>
            <person name="Schwessinger B."/>
            <person name="Dodds P.N."/>
            <person name="Figueroa M."/>
        </authorList>
    </citation>
    <scope>NUCLEOTIDE SEQUENCE [LARGE SCALE GENOMIC DNA]</scope>
    <source>
        <strain evidence="3 4">Ug99</strain>
    </source>
</reference>
<proteinExistence type="predicted"/>
<dbReference type="Pfam" id="PF00596">
    <property type="entry name" value="Aldolase_II"/>
    <property type="match status" value="1"/>
</dbReference>
<comment type="caution">
    <text evidence="3">The sequence shown here is derived from an EMBL/GenBank/DDBJ whole genome shotgun (WGS) entry which is preliminary data.</text>
</comment>
<dbReference type="AlphaFoldDB" id="A0A5B0SLB8"/>
<name>A0A5B0SLB8_PUCGR</name>
<evidence type="ECO:0000259" key="2">
    <source>
        <dbReference type="Pfam" id="PF00596"/>
    </source>
</evidence>